<keyword evidence="1" id="KW-0378">Hydrolase</keyword>
<organism evidence="3 4">
    <name type="scientific">Bacillus selenitireducens (strain ATCC 700615 / DSM 15326 / MLS10)</name>
    <dbReference type="NCBI Taxonomy" id="439292"/>
    <lineage>
        <taxon>Bacteria</taxon>
        <taxon>Bacillati</taxon>
        <taxon>Bacillota</taxon>
        <taxon>Bacilli</taxon>
        <taxon>Bacillales</taxon>
        <taxon>Bacillaceae</taxon>
        <taxon>Salisediminibacterium</taxon>
    </lineage>
</organism>
<dbReference type="SUPFAM" id="SSF56281">
    <property type="entry name" value="Metallo-hydrolase/oxidoreductase"/>
    <property type="match status" value="1"/>
</dbReference>
<accession>D6XWL1</accession>
<dbReference type="PANTHER" id="PTHR43546:SF9">
    <property type="entry name" value="L-ASCORBATE-6-PHOSPHATE LACTONASE ULAG-RELATED"/>
    <property type="match status" value="1"/>
</dbReference>
<dbReference type="InterPro" id="IPR050114">
    <property type="entry name" value="UPF0173_UPF0282_UlaG_hydrolase"/>
</dbReference>
<dbReference type="RefSeq" id="WP_013171282.1">
    <property type="nucleotide sequence ID" value="NC_014219.1"/>
</dbReference>
<dbReference type="InterPro" id="IPR036866">
    <property type="entry name" value="RibonucZ/Hydroxyglut_hydro"/>
</dbReference>
<dbReference type="KEGG" id="bse:Bsel_0313"/>
<reference evidence="3" key="1">
    <citation type="submission" date="2009-10" db="EMBL/GenBank/DDBJ databases">
        <title>Complete sequence of Bacillus selenitireducens MLS10.</title>
        <authorList>
            <consortium name="US DOE Joint Genome Institute"/>
            <person name="Lucas S."/>
            <person name="Copeland A."/>
            <person name="Lapidus A."/>
            <person name="Glavina del Rio T."/>
            <person name="Dalin E."/>
            <person name="Tice H."/>
            <person name="Bruce D."/>
            <person name="Goodwin L."/>
            <person name="Pitluck S."/>
            <person name="Sims D."/>
            <person name="Brettin T."/>
            <person name="Detter J.C."/>
            <person name="Han C."/>
            <person name="Larimer F."/>
            <person name="Land M."/>
            <person name="Hauser L."/>
            <person name="Kyrpides N."/>
            <person name="Ovchinnikova G."/>
            <person name="Stolz J."/>
        </authorList>
    </citation>
    <scope>NUCLEOTIDE SEQUENCE [LARGE SCALE GENOMIC DNA]</scope>
    <source>
        <strain evidence="3">MLS10</strain>
    </source>
</reference>
<dbReference type="STRING" id="439292.Bsel_0313"/>
<evidence type="ECO:0000313" key="4">
    <source>
        <dbReference type="Proteomes" id="UP000000271"/>
    </source>
</evidence>
<dbReference type="GO" id="GO:0016787">
    <property type="term" value="F:hydrolase activity"/>
    <property type="evidence" value="ECO:0007669"/>
    <property type="project" value="UniProtKB-KW"/>
</dbReference>
<evidence type="ECO:0000256" key="1">
    <source>
        <dbReference type="ARBA" id="ARBA00022801"/>
    </source>
</evidence>
<keyword evidence="4" id="KW-1185">Reference proteome</keyword>
<dbReference type="OrthoDB" id="9805728at2"/>
<sequence>MHIQLIRNATVIIQIAGKRLLVDPMLSPKGTMPGFRNSPREEEGNPLVELPVPIEEIVEIDAVIVTHLHADHWDQAAVDHLPKDVSLFCQNEEDQRAIKNQGFRDVRVLRPETKWAGIQLTVTPAQHGRGEILNHLGHVSGVVLKHPSEPVTYLTGDTVWYEGVAETIRRHEPDVIVVNGGDNQFHTGGSLVMGKKDILDVHKASPASDLVAVHMEAVNHWTLSRMELRRFSEEEGMAERLWIPDDGESRSY</sequence>
<dbReference type="HOGENOM" id="CLU_096448_0_0_9"/>
<dbReference type="PANTHER" id="PTHR43546">
    <property type="entry name" value="UPF0173 METAL-DEPENDENT HYDROLASE MJ1163-RELATED"/>
    <property type="match status" value="1"/>
</dbReference>
<proteinExistence type="predicted"/>
<dbReference type="Proteomes" id="UP000000271">
    <property type="component" value="Chromosome"/>
</dbReference>
<gene>
    <name evidence="3" type="ordered locus">Bsel_0313</name>
</gene>
<feature type="domain" description="Metallo-beta-lactamase" evidence="2">
    <location>
        <begin position="19"/>
        <end position="215"/>
    </location>
</feature>
<dbReference type="Pfam" id="PF12706">
    <property type="entry name" value="Lactamase_B_2"/>
    <property type="match status" value="1"/>
</dbReference>
<protein>
    <submittedName>
        <fullName evidence="3">Beta-lactamase domain protein</fullName>
    </submittedName>
</protein>
<dbReference type="InterPro" id="IPR001279">
    <property type="entry name" value="Metallo-B-lactamas"/>
</dbReference>
<dbReference type="EMBL" id="CP001791">
    <property type="protein sequence ID" value="ADH97853.1"/>
    <property type="molecule type" value="Genomic_DNA"/>
</dbReference>
<dbReference type="AlphaFoldDB" id="D6XWL1"/>
<dbReference type="eggNOG" id="COG2220">
    <property type="taxonomic scope" value="Bacteria"/>
</dbReference>
<evidence type="ECO:0000259" key="2">
    <source>
        <dbReference type="Pfam" id="PF12706"/>
    </source>
</evidence>
<name>D6XWL1_BACIE</name>
<dbReference type="Gene3D" id="3.60.15.10">
    <property type="entry name" value="Ribonuclease Z/Hydroxyacylglutathione hydrolase-like"/>
    <property type="match status" value="1"/>
</dbReference>
<evidence type="ECO:0000313" key="3">
    <source>
        <dbReference type="EMBL" id="ADH97853.1"/>
    </source>
</evidence>